<reference evidence="2" key="1">
    <citation type="journal article" date="2023" name="Plant J.">
        <title>Genome sequences and population genomics provide insights into the demographic history, inbreeding, and mutation load of two 'living fossil' tree species of Dipteronia.</title>
        <authorList>
            <person name="Feng Y."/>
            <person name="Comes H.P."/>
            <person name="Chen J."/>
            <person name="Zhu S."/>
            <person name="Lu R."/>
            <person name="Zhang X."/>
            <person name="Li P."/>
            <person name="Qiu J."/>
            <person name="Olsen K.M."/>
            <person name="Qiu Y."/>
        </authorList>
    </citation>
    <scope>NUCLEOTIDE SEQUENCE</scope>
    <source>
        <strain evidence="2">NBL</strain>
    </source>
</reference>
<dbReference type="Gene3D" id="3.20.20.80">
    <property type="entry name" value="Glycosidases"/>
    <property type="match status" value="1"/>
</dbReference>
<accession>A0AAE0A0H8</accession>
<comment type="caution">
    <text evidence="2">The sequence shown here is derived from an EMBL/GenBank/DDBJ whole genome shotgun (WGS) entry which is preliminary data.</text>
</comment>
<keyword evidence="3" id="KW-1185">Reference proteome</keyword>
<dbReference type="Proteomes" id="UP001281410">
    <property type="component" value="Unassembled WGS sequence"/>
</dbReference>
<feature type="chain" id="PRO_5041965905" evidence="1">
    <location>
        <begin position="22"/>
        <end position="112"/>
    </location>
</feature>
<evidence type="ECO:0000256" key="1">
    <source>
        <dbReference type="SAM" id="SignalP"/>
    </source>
</evidence>
<sequence>MVMKSFQAIFLLSVLCSRVVSYSLPLSTQDRWIFDSASGRRVKLACTCWASHLEPMPAEGLHKKPLKDIVEKVVQQKFYCVRITLGDTHVHSRYSNNIVTQTLDNLNLAQAK</sequence>
<protein>
    <submittedName>
        <fullName evidence="2">Uncharacterized protein</fullName>
    </submittedName>
</protein>
<organism evidence="2 3">
    <name type="scientific">Dipteronia sinensis</name>
    <dbReference type="NCBI Taxonomy" id="43782"/>
    <lineage>
        <taxon>Eukaryota</taxon>
        <taxon>Viridiplantae</taxon>
        <taxon>Streptophyta</taxon>
        <taxon>Embryophyta</taxon>
        <taxon>Tracheophyta</taxon>
        <taxon>Spermatophyta</taxon>
        <taxon>Magnoliopsida</taxon>
        <taxon>eudicotyledons</taxon>
        <taxon>Gunneridae</taxon>
        <taxon>Pentapetalae</taxon>
        <taxon>rosids</taxon>
        <taxon>malvids</taxon>
        <taxon>Sapindales</taxon>
        <taxon>Sapindaceae</taxon>
        <taxon>Hippocastanoideae</taxon>
        <taxon>Acereae</taxon>
        <taxon>Dipteronia</taxon>
    </lineage>
</organism>
<feature type="signal peptide" evidence="1">
    <location>
        <begin position="1"/>
        <end position="21"/>
    </location>
</feature>
<dbReference type="EMBL" id="JANJYJ010000007">
    <property type="protein sequence ID" value="KAK3198194.1"/>
    <property type="molecule type" value="Genomic_DNA"/>
</dbReference>
<evidence type="ECO:0000313" key="2">
    <source>
        <dbReference type="EMBL" id="KAK3198194.1"/>
    </source>
</evidence>
<gene>
    <name evidence="2" type="ORF">Dsin_021609</name>
</gene>
<evidence type="ECO:0000313" key="3">
    <source>
        <dbReference type="Proteomes" id="UP001281410"/>
    </source>
</evidence>
<name>A0AAE0A0H8_9ROSI</name>
<dbReference type="PANTHER" id="PTHR31263">
    <property type="entry name" value="CELLULASE FAMILY PROTEIN (AFU_ORTHOLOGUE AFUA_5G14560)"/>
    <property type="match status" value="1"/>
</dbReference>
<dbReference type="PANTHER" id="PTHR31263:SF0">
    <property type="entry name" value="CELLULASE FAMILY PROTEIN (AFU_ORTHOLOGUE AFUA_5G14560)"/>
    <property type="match status" value="1"/>
</dbReference>
<dbReference type="AlphaFoldDB" id="A0AAE0A0H8"/>
<proteinExistence type="predicted"/>
<keyword evidence="1" id="KW-0732">Signal</keyword>